<dbReference type="Pfam" id="PF10097">
    <property type="entry name" value="DUF2335"/>
    <property type="match status" value="1"/>
</dbReference>
<keyword evidence="2" id="KW-0812">Transmembrane</keyword>
<gene>
    <name evidence="3" type="ORF">MNB_SUP05-SYMBIONT-5-1068</name>
</gene>
<accession>A0A1W1E1F0</accession>
<evidence type="ECO:0008006" key="4">
    <source>
        <dbReference type="Google" id="ProtNLM"/>
    </source>
</evidence>
<proteinExistence type="predicted"/>
<protein>
    <recommendedName>
        <fullName evidence="4">DUF2335 domain-containing protein</fullName>
    </recommendedName>
</protein>
<feature type="region of interest" description="Disordered" evidence="1">
    <location>
        <begin position="1"/>
        <end position="37"/>
    </location>
</feature>
<name>A0A1W1E1F0_9ZZZZ</name>
<keyword evidence="2" id="KW-0472">Membrane</keyword>
<evidence type="ECO:0000256" key="1">
    <source>
        <dbReference type="SAM" id="MobiDB-lite"/>
    </source>
</evidence>
<dbReference type="InterPro" id="IPR019284">
    <property type="entry name" value="RP532"/>
</dbReference>
<dbReference type="AlphaFoldDB" id="A0A1W1E1F0"/>
<organism evidence="3">
    <name type="scientific">hydrothermal vent metagenome</name>
    <dbReference type="NCBI Taxonomy" id="652676"/>
    <lineage>
        <taxon>unclassified sequences</taxon>
        <taxon>metagenomes</taxon>
        <taxon>ecological metagenomes</taxon>
    </lineage>
</organism>
<feature type="transmembrane region" description="Helical" evidence="2">
    <location>
        <begin position="113"/>
        <end position="129"/>
    </location>
</feature>
<keyword evidence="2" id="KW-1133">Transmembrane helix</keyword>
<dbReference type="EMBL" id="FPHZ01000068">
    <property type="protein sequence ID" value="SFV87698.1"/>
    <property type="molecule type" value="Genomic_DNA"/>
</dbReference>
<evidence type="ECO:0000256" key="2">
    <source>
        <dbReference type="SAM" id="Phobius"/>
    </source>
</evidence>
<reference evidence="3" key="1">
    <citation type="submission" date="2016-10" db="EMBL/GenBank/DDBJ databases">
        <authorList>
            <person name="de Groot N.N."/>
        </authorList>
    </citation>
    <scope>NUCLEOTIDE SEQUENCE</scope>
</reference>
<feature type="transmembrane region" description="Helical" evidence="2">
    <location>
        <begin position="81"/>
        <end position="101"/>
    </location>
</feature>
<sequence length="132" mass="14892">MSNKLPKKNTEKVTEIQPNSNEGVVAHHESKHYRGPIPEPLDLQKYEDIKIGFAERIITMAENEASHRQNIEHKIINSERVFTILGQMTALSMGLLVVALMAYTVSQGFAEEVQWLGVSIASVIGLFIYKRK</sequence>
<evidence type="ECO:0000313" key="3">
    <source>
        <dbReference type="EMBL" id="SFV87698.1"/>
    </source>
</evidence>